<dbReference type="Proteomes" id="UP000037178">
    <property type="component" value="Unassembled WGS sequence"/>
</dbReference>
<dbReference type="OrthoDB" id="9795498at2"/>
<name>A0A0J9E6E9_9RHOB</name>
<comment type="caution">
    <text evidence="1">The sequence shown here is derived from an EMBL/GenBank/DDBJ whole genome shotgun (WGS) entry which is preliminary data.</text>
</comment>
<dbReference type="GO" id="GO:0032259">
    <property type="term" value="P:methylation"/>
    <property type="evidence" value="ECO:0007669"/>
    <property type="project" value="UniProtKB-KW"/>
</dbReference>
<dbReference type="Pfam" id="PF13489">
    <property type="entry name" value="Methyltransf_23"/>
    <property type="match status" value="1"/>
</dbReference>
<reference evidence="1 2" key="1">
    <citation type="submission" date="2015-06" db="EMBL/GenBank/DDBJ databases">
        <title>Draft genome sequence of an Alphaproteobacteria species associated to the Mediterranean sponge Oscarella lobularis.</title>
        <authorList>
            <person name="Jourda C."/>
            <person name="Santini S."/>
            <person name="Claverie J.-M."/>
        </authorList>
    </citation>
    <scope>NUCLEOTIDE SEQUENCE [LARGE SCALE GENOMIC DNA]</scope>
    <source>
        <strain evidence="1">IGS</strain>
    </source>
</reference>
<keyword evidence="1" id="KW-0808">Transferase</keyword>
<evidence type="ECO:0000313" key="1">
    <source>
        <dbReference type="EMBL" id="KMW57404.1"/>
    </source>
</evidence>
<sequence length="245" mass="27177">MDKSISRYTKDYNDDYGFEAEMVRYRCQLVQERLSHYRPANVIELGCGRDLQAAAYVNAGGQWDSWTIVEPSATFAEVARQSGLPNLNVVQGFFEEIAPSDLGAADFILCSGLLHEVPDADSLMSAIAARMCPDTVVHLNVPNARSMHRQLAQNMGLIQDLTELSARNTTLQQPRVYDLERLCAQAAAHGLRVTETGGHLVKPFTHAQMLPLVESLGREVMDGLYQLGRARPDLASEIFIEARRA</sequence>
<organism evidence="1 2">
    <name type="scientific">Candidatus Rhodobacter oscarellae</name>
    <dbReference type="NCBI Taxonomy" id="1675527"/>
    <lineage>
        <taxon>Bacteria</taxon>
        <taxon>Pseudomonadati</taxon>
        <taxon>Pseudomonadota</taxon>
        <taxon>Alphaproteobacteria</taxon>
        <taxon>Rhodobacterales</taxon>
        <taxon>Rhodobacter group</taxon>
        <taxon>Rhodobacter</taxon>
    </lineage>
</organism>
<evidence type="ECO:0000313" key="2">
    <source>
        <dbReference type="Proteomes" id="UP000037178"/>
    </source>
</evidence>
<dbReference type="RefSeq" id="WP_049643136.1">
    <property type="nucleotide sequence ID" value="NZ_LFTY01000002.1"/>
</dbReference>
<keyword evidence="2" id="KW-1185">Reference proteome</keyword>
<dbReference type="SUPFAM" id="SSF53335">
    <property type="entry name" value="S-adenosyl-L-methionine-dependent methyltransferases"/>
    <property type="match status" value="1"/>
</dbReference>
<dbReference type="InterPro" id="IPR029063">
    <property type="entry name" value="SAM-dependent_MTases_sf"/>
</dbReference>
<dbReference type="Gene3D" id="3.40.50.150">
    <property type="entry name" value="Vaccinia Virus protein VP39"/>
    <property type="match status" value="1"/>
</dbReference>
<proteinExistence type="predicted"/>
<dbReference type="EMBL" id="LFTY01000002">
    <property type="protein sequence ID" value="KMW57404.1"/>
    <property type="molecule type" value="Genomic_DNA"/>
</dbReference>
<dbReference type="AlphaFoldDB" id="A0A0J9E6E9"/>
<dbReference type="STRING" id="1675527.AIOL_002367"/>
<protein>
    <submittedName>
        <fullName evidence="1">SAM-dependent methyltransferase</fullName>
    </submittedName>
</protein>
<gene>
    <name evidence="1" type="ORF">AIOL_002367</name>
</gene>
<keyword evidence="1" id="KW-0489">Methyltransferase</keyword>
<dbReference type="CDD" id="cd02440">
    <property type="entry name" value="AdoMet_MTases"/>
    <property type="match status" value="1"/>
</dbReference>
<dbReference type="GO" id="GO:0008168">
    <property type="term" value="F:methyltransferase activity"/>
    <property type="evidence" value="ECO:0007669"/>
    <property type="project" value="UniProtKB-KW"/>
</dbReference>
<accession>A0A0J9E6E9</accession>
<dbReference type="PATRIC" id="fig|1675527.3.peg.2481"/>